<name>A0ABS9DU54_9PROT</name>
<evidence type="ECO:0000256" key="1">
    <source>
        <dbReference type="ARBA" id="ARBA00006226"/>
    </source>
</evidence>
<sequence>MAWRIEFDPAAKKELDKLDRQAARRIVKFLFERLSAIDDPRSLGEALKGSKLGEFWKYRVGDYRIIADIQDGAVCILVVRSGNRRGVYKR</sequence>
<comment type="similarity">
    <text evidence="1">Belongs to the RelE toxin family.</text>
</comment>
<dbReference type="Gene3D" id="3.30.2310.20">
    <property type="entry name" value="RelE-like"/>
    <property type="match status" value="1"/>
</dbReference>
<dbReference type="InterPro" id="IPR035093">
    <property type="entry name" value="RelE/ParE_toxin_dom_sf"/>
</dbReference>
<organism evidence="3 4">
    <name type="scientific">Acidiphilium iwatense</name>
    <dbReference type="NCBI Taxonomy" id="768198"/>
    <lineage>
        <taxon>Bacteria</taxon>
        <taxon>Pseudomonadati</taxon>
        <taxon>Pseudomonadota</taxon>
        <taxon>Alphaproteobacteria</taxon>
        <taxon>Acetobacterales</taxon>
        <taxon>Acidocellaceae</taxon>
        <taxon>Acidiphilium</taxon>
    </lineage>
</organism>
<accession>A0ABS9DU54</accession>
<dbReference type="PANTHER" id="PTHR35601">
    <property type="entry name" value="TOXIN RELE"/>
    <property type="match status" value="1"/>
</dbReference>
<comment type="caution">
    <text evidence="3">The sequence shown here is derived from an EMBL/GenBank/DDBJ whole genome shotgun (WGS) entry which is preliminary data.</text>
</comment>
<protein>
    <submittedName>
        <fullName evidence="3">Type II toxin-antitoxin system RelE/ParE family toxin</fullName>
    </submittedName>
</protein>
<evidence type="ECO:0000256" key="2">
    <source>
        <dbReference type="ARBA" id="ARBA00022649"/>
    </source>
</evidence>
<keyword evidence="2" id="KW-1277">Toxin-antitoxin system</keyword>
<evidence type="ECO:0000313" key="3">
    <source>
        <dbReference type="EMBL" id="MCF3945680.1"/>
    </source>
</evidence>
<dbReference type="NCBIfam" id="TIGR02385">
    <property type="entry name" value="RelE_StbE"/>
    <property type="match status" value="1"/>
</dbReference>
<dbReference type="Proteomes" id="UP001521209">
    <property type="component" value="Unassembled WGS sequence"/>
</dbReference>
<dbReference type="SUPFAM" id="SSF143011">
    <property type="entry name" value="RelE-like"/>
    <property type="match status" value="1"/>
</dbReference>
<dbReference type="RefSeq" id="WP_235702916.1">
    <property type="nucleotide sequence ID" value="NZ_JAKGBZ010000003.1"/>
</dbReference>
<dbReference type="PANTHER" id="PTHR35601:SF1">
    <property type="entry name" value="TOXIN RELE"/>
    <property type="match status" value="1"/>
</dbReference>
<dbReference type="Pfam" id="PF05016">
    <property type="entry name" value="ParE_toxin"/>
    <property type="match status" value="1"/>
</dbReference>
<keyword evidence="4" id="KW-1185">Reference proteome</keyword>
<reference evidence="3 4" key="1">
    <citation type="submission" date="2022-01" db="EMBL/GenBank/DDBJ databases">
        <authorList>
            <person name="Won M."/>
            <person name="Kim S.-J."/>
            <person name="Kwon S.-W."/>
        </authorList>
    </citation>
    <scope>NUCLEOTIDE SEQUENCE [LARGE SCALE GENOMIC DNA]</scope>
    <source>
        <strain evidence="3 4">KCTC 23505</strain>
    </source>
</reference>
<dbReference type="InterPro" id="IPR007712">
    <property type="entry name" value="RelE/ParE_toxin"/>
</dbReference>
<dbReference type="EMBL" id="JAKGBZ010000003">
    <property type="protein sequence ID" value="MCF3945680.1"/>
    <property type="molecule type" value="Genomic_DNA"/>
</dbReference>
<evidence type="ECO:0000313" key="4">
    <source>
        <dbReference type="Proteomes" id="UP001521209"/>
    </source>
</evidence>
<gene>
    <name evidence="3" type="ORF">L2A60_03140</name>
</gene>
<proteinExistence type="inferred from homology"/>